<keyword evidence="5 7" id="KW-0274">FAD</keyword>
<evidence type="ECO:0000256" key="1">
    <source>
        <dbReference type="ARBA" id="ARBA00001974"/>
    </source>
</evidence>
<dbReference type="Proteomes" id="UP001212997">
    <property type="component" value="Unassembled WGS sequence"/>
</dbReference>
<evidence type="ECO:0000256" key="5">
    <source>
        <dbReference type="ARBA" id="ARBA00022827"/>
    </source>
</evidence>
<dbReference type="SUPFAM" id="SSF51905">
    <property type="entry name" value="FAD/NAD(P)-binding domain"/>
    <property type="match status" value="1"/>
</dbReference>
<dbReference type="Pfam" id="PF00732">
    <property type="entry name" value="GMC_oxred_N"/>
    <property type="match status" value="1"/>
</dbReference>
<evidence type="ECO:0000259" key="8">
    <source>
        <dbReference type="PROSITE" id="PS00624"/>
    </source>
</evidence>
<dbReference type="PANTHER" id="PTHR11552">
    <property type="entry name" value="GLUCOSE-METHANOL-CHOLINE GMC OXIDOREDUCTASE"/>
    <property type="match status" value="1"/>
</dbReference>
<dbReference type="GO" id="GO:0050660">
    <property type="term" value="F:flavin adenine dinucleotide binding"/>
    <property type="evidence" value="ECO:0007669"/>
    <property type="project" value="InterPro"/>
</dbReference>
<organism evidence="9 10">
    <name type="scientific">Meripilus lineatus</name>
    <dbReference type="NCBI Taxonomy" id="2056292"/>
    <lineage>
        <taxon>Eukaryota</taxon>
        <taxon>Fungi</taxon>
        <taxon>Dikarya</taxon>
        <taxon>Basidiomycota</taxon>
        <taxon>Agaricomycotina</taxon>
        <taxon>Agaricomycetes</taxon>
        <taxon>Polyporales</taxon>
        <taxon>Meripilaceae</taxon>
        <taxon>Meripilus</taxon>
    </lineage>
</organism>
<reference evidence="9" key="1">
    <citation type="submission" date="2022-07" db="EMBL/GenBank/DDBJ databases">
        <title>Genome Sequence of Physisporinus lineatus.</title>
        <authorList>
            <person name="Buettner E."/>
        </authorList>
    </citation>
    <scope>NUCLEOTIDE SEQUENCE</scope>
    <source>
        <strain evidence="9">VT162</strain>
    </source>
</reference>
<keyword evidence="10" id="KW-1185">Reference proteome</keyword>
<evidence type="ECO:0000313" key="10">
    <source>
        <dbReference type="Proteomes" id="UP001212997"/>
    </source>
</evidence>
<dbReference type="InterPro" id="IPR000172">
    <property type="entry name" value="GMC_OxRdtase_N"/>
</dbReference>
<keyword evidence="6" id="KW-0560">Oxidoreductase</keyword>
<evidence type="ECO:0000313" key="9">
    <source>
        <dbReference type="EMBL" id="KAJ3487692.1"/>
    </source>
</evidence>
<dbReference type="Gene3D" id="3.50.50.60">
    <property type="entry name" value="FAD/NAD(P)-binding domain"/>
    <property type="match status" value="1"/>
</dbReference>
<dbReference type="InterPro" id="IPR012132">
    <property type="entry name" value="GMC_OxRdtase"/>
</dbReference>
<proteinExistence type="inferred from homology"/>
<accession>A0AAD5YFQ4</accession>
<dbReference type="Gene3D" id="3.30.560.10">
    <property type="entry name" value="Glucose Oxidase, domain 3"/>
    <property type="match status" value="2"/>
</dbReference>
<evidence type="ECO:0000256" key="4">
    <source>
        <dbReference type="ARBA" id="ARBA00022729"/>
    </source>
</evidence>
<dbReference type="AlphaFoldDB" id="A0AAD5YFQ4"/>
<evidence type="ECO:0000256" key="6">
    <source>
        <dbReference type="ARBA" id="ARBA00023002"/>
    </source>
</evidence>
<feature type="binding site" evidence="7">
    <location>
        <position position="100"/>
    </location>
    <ligand>
        <name>FAD</name>
        <dbReference type="ChEBI" id="CHEBI:57692"/>
    </ligand>
</feature>
<dbReference type="EMBL" id="JANAWD010000085">
    <property type="protein sequence ID" value="KAJ3487692.1"/>
    <property type="molecule type" value="Genomic_DNA"/>
</dbReference>
<comment type="caution">
    <text evidence="9">The sequence shown here is derived from an EMBL/GenBank/DDBJ whole genome shotgun (WGS) entry which is preliminary data.</text>
</comment>
<dbReference type="PROSITE" id="PS00624">
    <property type="entry name" value="GMC_OXRED_2"/>
    <property type="match status" value="1"/>
</dbReference>
<evidence type="ECO:0000256" key="3">
    <source>
        <dbReference type="ARBA" id="ARBA00022630"/>
    </source>
</evidence>
<protein>
    <recommendedName>
        <fullName evidence="8">Glucose-methanol-choline oxidoreductase N-terminal domain-containing protein</fullName>
    </recommendedName>
</protein>
<dbReference type="GO" id="GO:0016614">
    <property type="term" value="F:oxidoreductase activity, acting on CH-OH group of donors"/>
    <property type="evidence" value="ECO:0007669"/>
    <property type="project" value="InterPro"/>
</dbReference>
<evidence type="ECO:0000256" key="2">
    <source>
        <dbReference type="ARBA" id="ARBA00010790"/>
    </source>
</evidence>
<keyword evidence="3" id="KW-0285">Flavoprotein</keyword>
<name>A0AAD5YFQ4_9APHY</name>
<comment type="cofactor">
    <cofactor evidence="1 7">
        <name>FAD</name>
        <dbReference type="ChEBI" id="CHEBI:57692"/>
    </cofactor>
</comment>
<evidence type="ECO:0000256" key="7">
    <source>
        <dbReference type="PIRSR" id="PIRSR000137-2"/>
    </source>
</evidence>
<gene>
    <name evidence="9" type="ORF">NLI96_g3357</name>
</gene>
<feature type="domain" description="Glucose-methanol-choline oxidoreductase N-terminal" evidence="8">
    <location>
        <begin position="284"/>
        <end position="298"/>
    </location>
</feature>
<dbReference type="PANTHER" id="PTHR11552:SF201">
    <property type="entry name" value="GLUCOSE-METHANOL-CHOLINE OXIDOREDUCTASE N-TERMINAL DOMAIN-CONTAINING PROTEIN"/>
    <property type="match status" value="1"/>
</dbReference>
<comment type="similarity">
    <text evidence="2">Belongs to the GMC oxidoreductase family.</text>
</comment>
<feature type="binding site" evidence="7">
    <location>
        <position position="245"/>
    </location>
    <ligand>
        <name>FAD</name>
        <dbReference type="ChEBI" id="CHEBI:57692"/>
    </ligand>
</feature>
<dbReference type="InterPro" id="IPR036188">
    <property type="entry name" value="FAD/NAD-bd_sf"/>
</dbReference>
<keyword evidence="4" id="KW-0732">Signal</keyword>
<sequence>MAATSQEASSFSSTSFDYLIIGGGTGGLTVAARLAENPKITVGVLEAGPYLPDMTTIKVPGYCWQNVGNPDVDWMFKSVPQKNLHGRQLALTRGKILGGTSALNFTLMSRAAASEYDALESLGNDGWNWNEILRYSRKSETLASIPSEDAQKYNITPEEGSYGTNGPIARSFPVAYSELDLPFLETLEELGVKTVSDPQTGNIVGSWMASFSIDRKTVSRSYAITGYYQPNMHRPNFHVLTSAHVTKILTRRDADGVVATGVQFKHNNVIYAASAKQEVILSAGAFQTPQILELSGIGNPSILKEHGLETVIDLPGVGENLHPAVAKHHTELYFNEQKGLFTSPFSAVAILPLQGFSSHSATEKIAQSVKGLNADSPVEKLFKQWIDDPNHGQMELALSLRLRPNVGVHLDDADMLVEAVKFIRKLTLTLPLEQFHQEFVEPGPKIQTDKETTRNGLSNLDLLASFGYSEYAP</sequence>